<keyword evidence="2" id="KW-1185">Reference proteome</keyword>
<dbReference type="AlphaFoldDB" id="A0A1G9IJX3"/>
<evidence type="ECO:0000313" key="1">
    <source>
        <dbReference type="EMBL" id="SDL25521.1"/>
    </source>
</evidence>
<protein>
    <submittedName>
        <fullName evidence="1">Uncharacterized protein</fullName>
    </submittedName>
</protein>
<accession>A0A1G9IJX3</accession>
<name>A0A1G9IJX3_9FLAO</name>
<evidence type="ECO:0000313" key="2">
    <source>
        <dbReference type="Proteomes" id="UP000199440"/>
    </source>
</evidence>
<gene>
    <name evidence="1" type="ORF">SAMN04488514_101171</name>
</gene>
<reference evidence="1 2" key="1">
    <citation type="submission" date="2016-10" db="EMBL/GenBank/DDBJ databases">
        <authorList>
            <person name="de Groot N.N."/>
        </authorList>
    </citation>
    <scope>NUCLEOTIDE SEQUENCE [LARGE SCALE GENOMIC DNA]</scope>
    <source>
        <strain evidence="1 2">DSM 19886</strain>
    </source>
</reference>
<dbReference type="Proteomes" id="UP000199440">
    <property type="component" value="Unassembled WGS sequence"/>
</dbReference>
<dbReference type="EMBL" id="FNGV01000001">
    <property type="protein sequence ID" value="SDL25521.1"/>
    <property type="molecule type" value="Genomic_DNA"/>
</dbReference>
<organism evidence="1 2">
    <name type="scientific">Kriegella aquimaris</name>
    <dbReference type="NCBI Taxonomy" id="192904"/>
    <lineage>
        <taxon>Bacteria</taxon>
        <taxon>Pseudomonadati</taxon>
        <taxon>Bacteroidota</taxon>
        <taxon>Flavobacteriia</taxon>
        <taxon>Flavobacteriales</taxon>
        <taxon>Flavobacteriaceae</taxon>
        <taxon>Kriegella</taxon>
    </lineage>
</organism>
<sequence>MTHLYNNHITAFTGDFDITFKTIYLKSHASIPYTIKNKLHLFG</sequence>
<proteinExistence type="predicted"/>